<dbReference type="Gene3D" id="3.40.190.290">
    <property type="match status" value="1"/>
</dbReference>
<organism evidence="6 7">
    <name type="scientific">SAR92 clade bacterium</name>
    <dbReference type="NCBI Taxonomy" id="2315479"/>
    <lineage>
        <taxon>Bacteria</taxon>
        <taxon>Pseudomonadati</taxon>
        <taxon>Pseudomonadota</taxon>
        <taxon>Gammaproteobacteria</taxon>
        <taxon>Cellvibrionales</taxon>
        <taxon>Porticoccaceae</taxon>
        <taxon>SAR92 clade</taxon>
    </lineage>
</organism>
<dbReference type="PANTHER" id="PTHR30419:SF8">
    <property type="entry name" value="NITROGEN ASSIMILATION TRANSCRIPTIONAL ACTIVATOR-RELATED"/>
    <property type="match status" value="1"/>
</dbReference>
<dbReference type="PRINTS" id="PR00039">
    <property type="entry name" value="HTHLYSR"/>
</dbReference>
<dbReference type="SUPFAM" id="SSF46785">
    <property type="entry name" value="Winged helix' DNA-binding domain"/>
    <property type="match status" value="2"/>
</dbReference>
<dbReference type="PANTHER" id="PTHR30419">
    <property type="entry name" value="HTH-TYPE TRANSCRIPTIONAL REGULATOR YBHD"/>
    <property type="match status" value="1"/>
</dbReference>
<comment type="similarity">
    <text evidence="1">Belongs to the LysR transcriptional regulatory family.</text>
</comment>
<dbReference type="GO" id="GO:0003700">
    <property type="term" value="F:DNA-binding transcription factor activity"/>
    <property type="evidence" value="ECO:0007669"/>
    <property type="project" value="InterPro"/>
</dbReference>
<dbReference type="GO" id="GO:0003677">
    <property type="term" value="F:DNA binding"/>
    <property type="evidence" value="ECO:0007669"/>
    <property type="project" value="UniProtKB-KW"/>
</dbReference>
<evidence type="ECO:0000259" key="5">
    <source>
        <dbReference type="PROSITE" id="PS50931"/>
    </source>
</evidence>
<dbReference type="EMBL" id="SHBP01000007">
    <property type="protein sequence ID" value="RZO19962.1"/>
    <property type="molecule type" value="Genomic_DNA"/>
</dbReference>
<dbReference type="Gene3D" id="1.10.10.10">
    <property type="entry name" value="Winged helix-like DNA-binding domain superfamily/Winged helix DNA-binding domain"/>
    <property type="match status" value="2"/>
</dbReference>
<evidence type="ECO:0000256" key="2">
    <source>
        <dbReference type="ARBA" id="ARBA00023015"/>
    </source>
</evidence>
<keyword evidence="2" id="KW-0805">Transcription regulation</keyword>
<evidence type="ECO:0000313" key="6">
    <source>
        <dbReference type="EMBL" id="RZO19962.1"/>
    </source>
</evidence>
<dbReference type="Proteomes" id="UP000315889">
    <property type="component" value="Unassembled WGS sequence"/>
</dbReference>
<name>A0A520MFF6_9GAMM</name>
<reference evidence="6 7" key="1">
    <citation type="submission" date="2019-02" db="EMBL/GenBank/DDBJ databases">
        <title>Prokaryotic population dynamics and viral predation in marine succession experiment using metagenomics: the confinement effect.</title>
        <authorList>
            <person name="Haro-Moreno J.M."/>
            <person name="Rodriguez-Valera F."/>
            <person name="Lopez-Perez M."/>
        </authorList>
    </citation>
    <scope>NUCLEOTIDE SEQUENCE [LARGE SCALE GENOMIC DNA]</scope>
    <source>
        <strain evidence="6">MED-G170</strain>
    </source>
</reference>
<keyword evidence="3" id="KW-0238">DNA-binding</keyword>
<evidence type="ECO:0000256" key="4">
    <source>
        <dbReference type="ARBA" id="ARBA00023163"/>
    </source>
</evidence>
<evidence type="ECO:0000256" key="1">
    <source>
        <dbReference type="ARBA" id="ARBA00009437"/>
    </source>
</evidence>
<keyword evidence="4" id="KW-0804">Transcription</keyword>
<evidence type="ECO:0000313" key="7">
    <source>
        <dbReference type="Proteomes" id="UP000315889"/>
    </source>
</evidence>
<dbReference type="InterPro" id="IPR000847">
    <property type="entry name" value="LysR_HTH_N"/>
</dbReference>
<feature type="domain" description="HTH lysR-type" evidence="5">
    <location>
        <begin position="112"/>
        <end position="169"/>
    </location>
</feature>
<proteinExistence type="inferred from homology"/>
<dbReference type="AlphaFoldDB" id="A0A520MFF6"/>
<dbReference type="Pfam" id="PF03466">
    <property type="entry name" value="LysR_substrate"/>
    <property type="match status" value="1"/>
</dbReference>
<sequence>MKVEQLKIPKLSLRYLKAATCVAELRSVTKAGEKLNRSQTAISKAIIELERQLDVPLFDRTTSGVSTTVYGEALSYRVSMAMKEFETAGKIYDHFKKPKNYVHKNPLFSMEISYKRLAALIALYETCDYASAGHLLGITSAAVYNSLRELENLLNLPLFGKDPSGVHPTTYCKILVRHTKLAFSQIRHAIDDIASLNGITCGHVTIGTLPYSRTVLTPRAINELLSDQPQLDISTVEGPYNSLVAGLRNGEIDLIIGAIRLNEPSAHLKTEALFDDKLAILARSDHPLTKAKKLDHRSLGALQCILPPKDTPTRQVFDQFCAQHDLNIPPHSIETSSASLVRGLLLESDRVALLSEHQIYYDKKFGALTALPIDMPGTYRPIGITMLSHIQPSPAAQLFLDSIRQVAKKLPLSVN</sequence>
<protein>
    <submittedName>
        <fullName evidence="6">LysR family transcriptional regulator</fullName>
    </submittedName>
</protein>
<dbReference type="InterPro" id="IPR036388">
    <property type="entry name" value="WH-like_DNA-bd_sf"/>
</dbReference>
<dbReference type="PROSITE" id="PS50931">
    <property type="entry name" value="HTH_LYSR"/>
    <property type="match status" value="2"/>
</dbReference>
<dbReference type="InterPro" id="IPR050950">
    <property type="entry name" value="HTH-type_LysR_regulators"/>
</dbReference>
<dbReference type="Pfam" id="PF00126">
    <property type="entry name" value="HTH_1"/>
    <property type="match status" value="2"/>
</dbReference>
<feature type="domain" description="HTH lysR-type" evidence="5">
    <location>
        <begin position="11"/>
        <end position="68"/>
    </location>
</feature>
<dbReference type="InterPro" id="IPR036390">
    <property type="entry name" value="WH_DNA-bd_sf"/>
</dbReference>
<dbReference type="SUPFAM" id="SSF53850">
    <property type="entry name" value="Periplasmic binding protein-like II"/>
    <property type="match status" value="1"/>
</dbReference>
<gene>
    <name evidence="6" type="ORF">EVB03_06305</name>
</gene>
<dbReference type="InterPro" id="IPR005119">
    <property type="entry name" value="LysR_subst-bd"/>
</dbReference>
<evidence type="ECO:0000256" key="3">
    <source>
        <dbReference type="ARBA" id="ARBA00023125"/>
    </source>
</evidence>
<accession>A0A520MFF6</accession>
<dbReference type="GO" id="GO:0005829">
    <property type="term" value="C:cytosol"/>
    <property type="evidence" value="ECO:0007669"/>
    <property type="project" value="TreeGrafter"/>
</dbReference>
<comment type="caution">
    <text evidence="6">The sequence shown here is derived from an EMBL/GenBank/DDBJ whole genome shotgun (WGS) entry which is preliminary data.</text>
</comment>